<reference evidence="1" key="2">
    <citation type="submission" date="2025-09" db="UniProtKB">
        <authorList>
            <consortium name="Ensembl"/>
        </authorList>
    </citation>
    <scope>IDENTIFICATION</scope>
</reference>
<reference evidence="1" key="1">
    <citation type="submission" date="2025-08" db="UniProtKB">
        <authorList>
            <consortium name="Ensembl"/>
        </authorList>
    </citation>
    <scope>IDENTIFICATION</scope>
</reference>
<name>A0A8C5X017_9PASS</name>
<evidence type="ECO:0000313" key="1">
    <source>
        <dbReference type="Ensembl" id="ENSMCSP00000000930.1"/>
    </source>
</evidence>
<accession>A0A8C5X017</accession>
<dbReference type="Proteomes" id="UP000694560">
    <property type="component" value="Unplaced"/>
</dbReference>
<proteinExistence type="predicted"/>
<protein>
    <submittedName>
        <fullName evidence="1">Uncharacterized protein</fullName>
    </submittedName>
</protein>
<dbReference type="Ensembl" id="ENSMCST00000000952.1">
    <property type="protein sequence ID" value="ENSMCSP00000000930.1"/>
    <property type="gene ID" value="ENSMCSG00000000708.1"/>
</dbReference>
<organism evidence="1 2">
    <name type="scientific">Malurus cyaneus samueli</name>
    <dbReference type="NCBI Taxonomy" id="2593467"/>
    <lineage>
        <taxon>Eukaryota</taxon>
        <taxon>Metazoa</taxon>
        <taxon>Chordata</taxon>
        <taxon>Craniata</taxon>
        <taxon>Vertebrata</taxon>
        <taxon>Euteleostomi</taxon>
        <taxon>Archelosauria</taxon>
        <taxon>Archosauria</taxon>
        <taxon>Dinosauria</taxon>
        <taxon>Saurischia</taxon>
        <taxon>Theropoda</taxon>
        <taxon>Coelurosauria</taxon>
        <taxon>Aves</taxon>
        <taxon>Neognathae</taxon>
        <taxon>Neoaves</taxon>
        <taxon>Telluraves</taxon>
        <taxon>Australaves</taxon>
        <taxon>Passeriformes</taxon>
        <taxon>Meliphagoidea</taxon>
        <taxon>Maluridae</taxon>
        <taxon>Malurus</taxon>
    </lineage>
</organism>
<dbReference type="OrthoDB" id="8734272at2759"/>
<dbReference type="AlphaFoldDB" id="A0A8C5X017"/>
<sequence>MKKTTWSRKNFLLVAGLSLIGVHLGSMLVNLVAKKSAQSHSEAKRDRHE</sequence>
<keyword evidence="2" id="KW-1185">Reference proteome</keyword>
<evidence type="ECO:0000313" key="2">
    <source>
        <dbReference type="Proteomes" id="UP000694560"/>
    </source>
</evidence>